<evidence type="ECO:0000256" key="14">
    <source>
        <dbReference type="SAM" id="MobiDB-lite"/>
    </source>
</evidence>
<keyword evidence="11" id="KW-0406">Ion transport</keyword>
<feature type="compositionally biased region" description="Polar residues" evidence="14">
    <location>
        <begin position="1159"/>
        <end position="1168"/>
    </location>
</feature>
<dbReference type="AlphaFoldDB" id="A0A511KN39"/>
<keyword evidence="7" id="KW-0732">Signal</keyword>
<dbReference type="GO" id="GO:0005789">
    <property type="term" value="C:endoplasmic reticulum membrane"/>
    <property type="evidence" value="ECO:0007669"/>
    <property type="project" value="UniProtKB-SubCell"/>
</dbReference>
<evidence type="ECO:0000313" key="16">
    <source>
        <dbReference type="EMBL" id="GEM11315.1"/>
    </source>
</evidence>
<keyword evidence="8" id="KW-0256">Endoplasmic reticulum</keyword>
<feature type="compositionally biased region" description="Basic and acidic residues" evidence="14">
    <location>
        <begin position="351"/>
        <end position="372"/>
    </location>
</feature>
<evidence type="ECO:0000256" key="2">
    <source>
        <dbReference type="ARBA" id="ARBA00006833"/>
    </source>
</evidence>
<feature type="transmembrane region" description="Helical" evidence="15">
    <location>
        <begin position="144"/>
        <end position="166"/>
    </location>
</feature>
<evidence type="ECO:0000256" key="10">
    <source>
        <dbReference type="ARBA" id="ARBA00022989"/>
    </source>
</evidence>
<feature type="region of interest" description="Disordered" evidence="14">
    <location>
        <begin position="180"/>
        <end position="233"/>
    </location>
</feature>
<dbReference type="InterPro" id="IPR009567">
    <property type="entry name" value="SARAF"/>
</dbReference>
<dbReference type="GO" id="GO:2001256">
    <property type="term" value="P:regulation of store-operated calcium entry"/>
    <property type="evidence" value="ECO:0007669"/>
    <property type="project" value="InterPro"/>
</dbReference>
<feature type="compositionally biased region" description="Basic and acidic residues" evidence="14">
    <location>
        <begin position="681"/>
        <end position="700"/>
    </location>
</feature>
<feature type="compositionally biased region" description="Basic residues" evidence="14">
    <location>
        <begin position="491"/>
        <end position="500"/>
    </location>
</feature>
<dbReference type="EMBL" id="BJWK01000014">
    <property type="protein sequence ID" value="GEM11315.1"/>
    <property type="molecule type" value="Genomic_DNA"/>
</dbReference>
<keyword evidence="10 15" id="KW-1133">Transmembrane helix</keyword>
<feature type="region of interest" description="Disordered" evidence="14">
    <location>
        <begin position="491"/>
        <end position="531"/>
    </location>
</feature>
<keyword evidence="5" id="KW-0109">Calcium transport</keyword>
<feature type="compositionally biased region" description="Pro residues" evidence="14">
    <location>
        <begin position="203"/>
        <end position="222"/>
    </location>
</feature>
<dbReference type="PANTHER" id="PTHR15929:SF0">
    <property type="entry name" value="STORE-OPERATED CALCIUM ENTRY-ASSOCIATED REGULATORY FACTOR"/>
    <property type="match status" value="1"/>
</dbReference>
<evidence type="ECO:0000256" key="6">
    <source>
        <dbReference type="ARBA" id="ARBA00022692"/>
    </source>
</evidence>
<feature type="region of interest" description="Disordered" evidence="14">
    <location>
        <begin position="1002"/>
        <end position="1096"/>
    </location>
</feature>
<evidence type="ECO:0000256" key="12">
    <source>
        <dbReference type="ARBA" id="ARBA00023136"/>
    </source>
</evidence>
<feature type="compositionally biased region" description="Pro residues" evidence="14">
    <location>
        <begin position="508"/>
        <end position="518"/>
    </location>
</feature>
<evidence type="ECO:0000256" key="7">
    <source>
        <dbReference type="ARBA" id="ARBA00022729"/>
    </source>
</evidence>
<feature type="compositionally biased region" description="Polar residues" evidence="14">
    <location>
        <begin position="1045"/>
        <end position="1057"/>
    </location>
</feature>
<comment type="subcellular location">
    <subcellularLocation>
        <location evidence="1">Endoplasmic reticulum membrane</location>
        <topology evidence="1">Single-pass type I membrane protein</topology>
    </subcellularLocation>
</comment>
<feature type="compositionally biased region" description="Acidic residues" evidence="14">
    <location>
        <begin position="576"/>
        <end position="585"/>
    </location>
</feature>
<feature type="compositionally biased region" description="Basic residues" evidence="14">
    <location>
        <begin position="1179"/>
        <end position="1189"/>
    </location>
</feature>
<dbReference type="Pfam" id="PF06682">
    <property type="entry name" value="SARAF"/>
    <property type="match status" value="1"/>
</dbReference>
<evidence type="ECO:0000256" key="15">
    <source>
        <dbReference type="SAM" id="Phobius"/>
    </source>
</evidence>
<keyword evidence="6 15" id="KW-0812">Transmembrane</keyword>
<feature type="compositionally biased region" description="Low complexity" evidence="14">
    <location>
        <begin position="1067"/>
        <end position="1081"/>
    </location>
</feature>
<feature type="compositionally biased region" description="Basic residues" evidence="14">
    <location>
        <begin position="590"/>
        <end position="599"/>
    </location>
</feature>
<dbReference type="OrthoDB" id="2528924at2759"/>
<evidence type="ECO:0000256" key="5">
    <source>
        <dbReference type="ARBA" id="ARBA00022568"/>
    </source>
</evidence>
<evidence type="ECO:0000256" key="8">
    <source>
        <dbReference type="ARBA" id="ARBA00022824"/>
    </source>
</evidence>
<evidence type="ECO:0000256" key="9">
    <source>
        <dbReference type="ARBA" id="ARBA00022837"/>
    </source>
</evidence>
<feature type="region of interest" description="Disordered" evidence="14">
    <location>
        <begin position="576"/>
        <end position="621"/>
    </location>
</feature>
<dbReference type="GO" id="GO:0006816">
    <property type="term" value="P:calcium ion transport"/>
    <property type="evidence" value="ECO:0007669"/>
    <property type="project" value="UniProtKB-KW"/>
</dbReference>
<evidence type="ECO:0000256" key="4">
    <source>
        <dbReference type="ARBA" id="ARBA00022448"/>
    </source>
</evidence>
<sequence>MVSTRSQRIPLSSLTALTLHSDRRTASRRLAPDPQLTCKGSACRKYQPDVVQCIAVGSDGAGGLEWKCEADLPNGVRFGEIGVSCEGWDGPDDPYIVRGSCGLTYSLVRSSAHLEGGGYASVPSWSKSYLPGSAGSLFNNGFNLLFSLVTLYIVASFLTKLLAPLWRRFRFPGAGRLVGGPHAPGNGGPGGGHGGGGGGGGPGRPPFPPSGPPPPYTPAPKPDPNDGMPNAGWRPGFFTGAALGWAANALMGSTRPRRMEPVEYGAYPGMREGGFWGVQGGGGVRQRGWGLGGVRKRRRGRILDEERIAALESREKTRREPSLSPRRVQLDHEESINGGQCGREAVGDAGGAREGEGGGLDGERSEGFERDAVASGLQDEPVGQLGQDGRMGPGERGVQAEPASRGTPSLRRTTTDSTLTSSDSEPVVLNKRTEAMQASTKRLGPVPDPLMVARALSPHAKGKKRTRSEEDLPTSMEQMLEILPKTRTTIKSKRLGKKRDLRVDPFASPLPSPRPRQPAPRASALFRQAQCDSDREELSHNYLGAADLAGMSSKAKTRYVERAAGAYLRSLVIESEEASEYEPSEDERGVKKKTKNRKSAKQDAGHGDVKRLKKGEAAKGDFIRRAEQTAFAPLLARQTTRAPKAVGRRAKPLARQNTVSGLGEQVSRATGLRIKRSMRGNQEKKPAKRRQTLDARRRPLEFGFEEEAGDVAPTGSHDPPTHPTLTSKAVHSRSKNRSVAVPPFRHRFEPARLPPPMPFASIQLAVINAPQELTPLVLQQRSRQVEKVDPPAHPAPVPKATAPQLCTSRFRFDRGPKAHKALTLDAEKWYAAWAEEQAQDENFSPLVARTPSLDAQTVGGEAFKRGRVDERGEQEIASAKKQRILRRLPTVPDFTFIASFEQTEDPGEDIAGSRAEAPQKEDDTGHHSSREFQGDTSAHAARVHNAGPGPEQSGRRAPTVLVPPTPPVAGPLPCSSFASFPLPTPGCARLCLPSSSATFDVPIRADDKSSSSPPSTAAGPFGDGSPADHLMLSDSPLLSRIPSAESDSSLPSRSMPQTRGRRKVGRRLLSSSPSRAPPLSREPTSQLEADELVEQPPSDAFYLAGTETLEAAAAALAVTDEQDDFGTISLRSGDDLLDLHSSRSFTAMARQAVDDKRAQVTQQRNDSILNDAEEEKVALSRRRSPRIAS</sequence>
<feature type="compositionally biased region" description="Basic and acidic residues" evidence="14">
    <location>
        <begin position="600"/>
        <end position="621"/>
    </location>
</feature>
<feature type="compositionally biased region" description="Gly residues" evidence="14">
    <location>
        <begin position="185"/>
        <end position="202"/>
    </location>
</feature>
<dbReference type="PANTHER" id="PTHR15929">
    <property type="entry name" value="STORE-OPERATED CALCIUM ENTRY-ASSOCIATED REGULATORY FACTOR"/>
    <property type="match status" value="1"/>
</dbReference>
<evidence type="ECO:0000256" key="1">
    <source>
        <dbReference type="ARBA" id="ARBA00004115"/>
    </source>
</evidence>
<proteinExistence type="inferred from homology"/>
<evidence type="ECO:0000256" key="13">
    <source>
        <dbReference type="ARBA" id="ARBA00031116"/>
    </source>
</evidence>
<keyword evidence="9" id="KW-0106">Calcium</keyword>
<evidence type="ECO:0000313" key="17">
    <source>
        <dbReference type="Proteomes" id="UP000321518"/>
    </source>
</evidence>
<dbReference type="Proteomes" id="UP000321518">
    <property type="component" value="Unassembled WGS sequence"/>
</dbReference>
<feature type="region of interest" description="Disordered" evidence="14">
    <location>
        <begin position="676"/>
        <end position="738"/>
    </location>
</feature>
<comment type="caution">
    <text evidence="16">The sequence shown here is derived from an EMBL/GenBank/DDBJ whole genome shotgun (WGS) entry which is preliminary data.</text>
</comment>
<feature type="region of interest" description="Disordered" evidence="14">
    <location>
        <begin position="1153"/>
        <end position="1189"/>
    </location>
</feature>
<feature type="region of interest" description="Disordered" evidence="14">
    <location>
        <begin position="455"/>
        <end position="477"/>
    </location>
</feature>
<feature type="region of interest" description="Disordered" evidence="14">
    <location>
        <begin position="313"/>
        <end position="427"/>
    </location>
</feature>
<gene>
    <name evidence="16" type="ORF">Rt10032_c14g5332</name>
</gene>
<evidence type="ECO:0000256" key="11">
    <source>
        <dbReference type="ARBA" id="ARBA00023065"/>
    </source>
</evidence>
<feature type="compositionally biased region" description="Low complexity" evidence="14">
    <location>
        <begin position="409"/>
        <end position="424"/>
    </location>
</feature>
<keyword evidence="4" id="KW-0813">Transport</keyword>
<comment type="similarity">
    <text evidence="2">Belongs to the SARAF family.</text>
</comment>
<reference evidence="16 17" key="1">
    <citation type="submission" date="2019-07" db="EMBL/GenBank/DDBJ databases">
        <title>Rhodotorula toruloides NBRC10032 genome sequencing.</title>
        <authorList>
            <person name="Shida Y."/>
            <person name="Takaku H."/>
            <person name="Ogasawara W."/>
            <person name="Mori K."/>
        </authorList>
    </citation>
    <scope>NUCLEOTIDE SEQUENCE [LARGE SCALE GENOMIC DNA]</scope>
    <source>
        <strain evidence="16 17">NBRC10032</strain>
    </source>
</reference>
<name>A0A511KN39_RHOTO</name>
<organism evidence="16 17">
    <name type="scientific">Rhodotorula toruloides</name>
    <name type="common">Yeast</name>
    <name type="synonym">Rhodosporidium toruloides</name>
    <dbReference type="NCBI Taxonomy" id="5286"/>
    <lineage>
        <taxon>Eukaryota</taxon>
        <taxon>Fungi</taxon>
        <taxon>Dikarya</taxon>
        <taxon>Basidiomycota</taxon>
        <taxon>Pucciniomycotina</taxon>
        <taxon>Microbotryomycetes</taxon>
        <taxon>Sporidiobolales</taxon>
        <taxon>Sporidiobolaceae</taxon>
        <taxon>Rhodotorula</taxon>
    </lineage>
</organism>
<evidence type="ECO:0000256" key="3">
    <source>
        <dbReference type="ARBA" id="ARBA00016584"/>
    </source>
</evidence>
<protein>
    <recommendedName>
        <fullName evidence="3">Store-operated calcium entry-associated regulatory factor</fullName>
    </recommendedName>
    <alternativeName>
        <fullName evidence="13">Transmembrane protein 66</fullName>
    </alternativeName>
</protein>
<feature type="region of interest" description="Disordered" evidence="14">
    <location>
        <begin position="901"/>
        <end position="976"/>
    </location>
</feature>
<feature type="compositionally biased region" description="Basic and acidic residues" evidence="14">
    <location>
        <begin position="917"/>
        <end position="933"/>
    </location>
</feature>
<keyword evidence="12 15" id="KW-0472">Membrane</keyword>
<feature type="compositionally biased region" description="Pro residues" evidence="14">
    <location>
        <begin position="961"/>
        <end position="970"/>
    </location>
</feature>
<accession>A0A511KN39</accession>